<dbReference type="Pfam" id="PF07715">
    <property type="entry name" value="Plug"/>
    <property type="match status" value="1"/>
</dbReference>
<dbReference type="EMBL" id="JACNEP010000022">
    <property type="protein sequence ID" value="MBC3767636.1"/>
    <property type="molecule type" value="Genomic_DNA"/>
</dbReference>
<evidence type="ECO:0000313" key="9">
    <source>
        <dbReference type="Proteomes" id="UP000601768"/>
    </source>
</evidence>
<dbReference type="RefSeq" id="WP_186508273.1">
    <property type="nucleotide sequence ID" value="NZ_JACNEP010000022.1"/>
</dbReference>
<evidence type="ECO:0000259" key="7">
    <source>
        <dbReference type="Pfam" id="PF07715"/>
    </source>
</evidence>
<dbReference type="Proteomes" id="UP000601768">
    <property type="component" value="Unassembled WGS sequence"/>
</dbReference>
<gene>
    <name evidence="8" type="ORF">H8B19_17280</name>
</gene>
<keyword evidence="9" id="KW-1185">Reference proteome</keyword>
<reference evidence="8" key="1">
    <citation type="journal article" date="2018" name="Int. J. Syst. Evol. Microbiol.">
        <title>Neptunicella marina gen. nov., sp. nov., isolated from surface seawater.</title>
        <authorList>
            <person name="Liu X."/>
            <person name="Lai Q."/>
            <person name="Du Y."/>
            <person name="Zhang X."/>
            <person name="Liu Z."/>
            <person name="Sun F."/>
            <person name="Shao Z."/>
        </authorList>
    </citation>
    <scope>NUCLEOTIDE SEQUENCE</scope>
    <source>
        <strain evidence="8">S27-2</strain>
    </source>
</reference>
<evidence type="ECO:0000256" key="1">
    <source>
        <dbReference type="ARBA" id="ARBA00004442"/>
    </source>
</evidence>
<dbReference type="InterPro" id="IPR037066">
    <property type="entry name" value="Plug_dom_sf"/>
</dbReference>
<name>A0A8J6J034_9ALTE</name>
<dbReference type="InterPro" id="IPR000531">
    <property type="entry name" value="Beta-barrel_TonB"/>
</dbReference>
<dbReference type="GO" id="GO:0009279">
    <property type="term" value="C:cell outer membrane"/>
    <property type="evidence" value="ECO:0007669"/>
    <property type="project" value="UniProtKB-SubCell"/>
</dbReference>
<evidence type="ECO:0000256" key="4">
    <source>
        <dbReference type="RuleBase" id="RU003357"/>
    </source>
</evidence>
<comment type="subcellular location">
    <subcellularLocation>
        <location evidence="1 4">Cell outer membrane</location>
    </subcellularLocation>
</comment>
<evidence type="ECO:0000313" key="8">
    <source>
        <dbReference type="EMBL" id="MBC3767636.1"/>
    </source>
</evidence>
<comment type="caution">
    <text evidence="8">The sequence shown here is derived from an EMBL/GenBank/DDBJ whole genome shotgun (WGS) entry which is preliminary data.</text>
</comment>
<accession>A0A8J6J034</accession>
<evidence type="ECO:0000256" key="5">
    <source>
        <dbReference type="SAM" id="SignalP"/>
    </source>
</evidence>
<dbReference type="SUPFAM" id="SSF56935">
    <property type="entry name" value="Porins"/>
    <property type="match status" value="1"/>
</dbReference>
<proteinExistence type="inferred from homology"/>
<keyword evidence="4" id="KW-0798">TonB box</keyword>
<feature type="domain" description="TonB-dependent receptor plug" evidence="7">
    <location>
        <begin position="58"/>
        <end position="169"/>
    </location>
</feature>
<dbReference type="PANTHER" id="PTHR40980:SF3">
    <property type="entry name" value="TONB-DEPENDENT RECEPTOR-LIKE BETA-BARREL DOMAIN-CONTAINING PROTEIN"/>
    <property type="match status" value="1"/>
</dbReference>
<dbReference type="InterPro" id="IPR012910">
    <property type="entry name" value="Plug_dom"/>
</dbReference>
<dbReference type="InterPro" id="IPR010104">
    <property type="entry name" value="TonB_rcpt_bac"/>
</dbReference>
<comment type="similarity">
    <text evidence="4">Belongs to the TonB-dependent receptor family.</text>
</comment>
<dbReference type="Pfam" id="PF00593">
    <property type="entry name" value="TonB_dep_Rec_b-barrel"/>
    <property type="match status" value="1"/>
</dbReference>
<dbReference type="InterPro" id="IPR036942">
    <property type="entry name" value="Beta-barrel_TonB_sf"/>
</dbReference>
<evidence type="ECO:0000259" key="6">
    <source>
        <dbReference type="Pfam" id="PF00593"/>
    </source>
</evidence>
<dbReference type="AlphaFoldDB" id="A0A8J6J034"/>
<keyword evidence="5" id="KW-0732">Signal</keyword>
<keyword evidence="3" id="KW-0998">Cell outer membrane</keyword>
<keyword evidence="8" id="KW-0675">Receptor</keyword>
<sequence length="962" mass="104800">MKNSTPFKLSKKGLLLLSIAAASAGAVAQDAPQNSDDDQEVIEVKGYRGSLLNSTNAKRDSNGFSDEIFADDIGKMPSLNLAESLARIPGVKINRDVSGEGQQIAVRGLGPGFTKIVLNGNSMSVASTGSLDAGNSDRQVDLDLFPVELFSSLSVDKTATAQQIEGGVSGYVNMRTARASEMGEGQHVRFSMEGAYKETQGGVSPKAAFTYSYATDKFGALFTIVGKRAKTRVDGFEQDANFQNGCVAEWSNGTAGCIEGSTGWNNFQYTNIASADYAASHSGVNAGDMLDINQVSGLSNEQLDNLGMPRIARMMTMGGTKDYVSALASFEYKPNEDMNMALDIIKADSDYTAERTEAMLIYRNNYLQYDLAWLPENIQSVDRGEGERIVSGTFYGSRPWVGTRQYDEDLSFYSVMPSFSWYVNDEFKMDISASRTKSEFTRDEPYVLYFAPKGTVNFAYGNGSIVPTMDYSGDLTTASDDWSLVAGPGAAGDVQSMDLRFARGSRQITTTGFHADFGWGADPEHNGILFGFAYDKNENNSQGYSGTGYGDYILSNQPDIAQNFSQYLVDASVTDLGKNIDGYQGLNGIVGLDWDKFKNDINYDGFEPQPSTGNQFGGSVGNITETVNSLYFEINTETEIAGRNLRTNSGVRYVDTKQDITTLNGATNTDYSRLLPSFSAVYDVADDVKIRASASRSLTRANPSKMYPNTNWTSAGIETIDTGNPALAPFEATNFDFGGEYYFSDLGYVGVNYYQKDITGFTRTESNLVQFSDLTEWGVDITDLSSIQEEQLANCGGATSDQCITNVSAAVNIKGSVKLTGLEVIWVQPLDFIVEGLGFNASANKISQDADEGTQITGIADSNNLTVYYENDAFQTRITYYHQDGADSGDIWGTPLYSRDRSQIDISASYVLPVATEYDLTVSFDAYNLTNEPISTYLENDSQTFRAYFPGATYNLGISAKF</sequence>
<evidence type="ECO:0000256" key="3">
    <source>
        <dbReference type="ARBA" id="ARBA00023237"/>
    </source>
</evidence>
<keyword evidence="2 4" id="KW-0472">Membrane</keyword>
<dbReference type="Gene3D" id="2.40.170.20">
    <property type="entry name" value="TonB-dependent receptor, beta-barrel domain"/>
    <property type="match status" value="1"/>
</dbReference>
<organism evidence="8 9">
    <name type="scientific">Neptunicella marina</name>
    <dbReference type="NCBI Taxonomy" id="2125989"/>
    <lineage>
        <taxon>Bacteria</taxon>
        <taxon>Pseudomonadati</taxon>
        <taxon>Pseudomonadota</taxon>
        <taxon>Gammaproteobacteria</taxon>
        <taxon>Alteromonadales</taxon>
        <taxon>Alteromonadaceae</taxon>
        <taxon>Neptunicella</taxon>
    </lineage>
</organism>
<protein>
    <submittedName>
        <fullName evidence="8">TonB-dependent receptor</fullName>
    </submittedName>
</protein>
<reference evidence="8" key="2">
    <citation type="submission" date="2020-08" db="EMBL/GenBank/DDBJ databases">
        <authorList>
            <person name="Lai Q."/>
        </authorList>
    </citation>
    <scope>NUCLEOTIDE SEQUENCE</scope>
    <source>
        <strain evidence="8">S27-2</strain>
    </source>
</reference>
<dbReference type="Gene3D" id="2.170.130.10">
    <property type="entry name" value="TonB-dependent receptor, plug domain"/>
    <property type="match status" value="1"/>
</dbReference>
<feature type="signal peptide" evidence="5">
    <location>
        <begin position="1"/>
        <end position="28"/>
    </location>
</feature>
<dbReference type="NCBIfam" id="TIGR01782">
    <property type="entry name" value="TonB-Xanth-Caul"/>
    <property type="match status" value="1"/>
</dbReference>
<dbReference type="PANTHER" id="PTHR40980">
    <property type="entry name" value="PLUG DOMAIN-CONTAINING PROTEIN"/>
    <property type="match status" value="1"/>
</dbReference>
<feature type="chain" id="PRO_5035312158" evidence="5">
    <location>
        <begin position="29"/>
        <end position="962"/>
    </location>
</feature>
<evidence type="ECO:0000256" key="2">
    <source>
        <dbReference type="ARBA" id="ARBA00023136"/>
    </source>
</evidence>
<feature type="domain" description="TonB-dependent receptor-like beta-barrel" evidence="6">
    <location>
        <begin position="469"/>
        <end position="929"/>
    </location>
</feature>